<dbReference type="Proteomes" id="UP000290289">
    <property type="component" value="Chromosome 8"/>
</dbReference>
<dbReference type="GO" id="GO:0004523">
    <property type="term" value="F:RNA-DNA hybrid ribonuclease activity"/>
    <property type="evidence" value="ECO:0007669"/>
    <property type="project" value="InterPro"/>
</dbReference>
<evidence type="ECO:0000313" key="3">
    <source>
        <dbReference type="Proteomes" id="UP000290289"/>
    </source>
</evidence>
<dbReference type="GO" id="GO:0003676">
    <property type="term" value="F:nucleic acid binding"/>
    <property type="evidence" value="ECO:0007669"/>
    <property type="project" value="InterPro"/>
</dbReference>
<feature type="domain" description="RNase H type-1" evidence="1">
    <location>
        <begin position="32"/>
        <end position="131"/>
    </location>
</feature>
<dbReference type="InterPro" id="IPR044730">
    <property type="entry name" value="RNase_H-like_dom_plant"/>
</dbReference>
<keyword evidence="3" id="KW-1185">Reference proteome</keyword>
<name>A0A498JGT3_MALDO</name>
<evidence type="ECO:0000313" key="2">
    <source>
        <dbReference type="EMBL" id="RXH92611.1"/>
    </source>
</evidence>
<dbReference type="Gene3D" id="3.30.420.10">
    <property type="entry name" value="Ribonuclease H-like superfamily/Ribonuclease H"/>
    <property type="match status" value="1"/>
</dbReference>
<proteinExistence type="predicted"/>
<gene>
    <name evidence="2" type="ORF">DVH24_033507</name>
</gene>
<sequence>MIDGGQSQGPLLLISNLKDQNEYLLTSSRQRWVGWVLRDFAGLPKLVGGVGGQQFAAAIMAEVEAIRQGLEMVISSGVLEPGGSLVVESDSNGLIQMINQEVTADVALDIYLQDIWRMANLFQLVRFCFTPQ</sequence>
<comment type="caution">
    <text evidence="2">The sequence shown here is derived from an EMBL/GenBank/DDBJ whole genome shotgun (WGS) entry which is preliminary data.</text>
</comment>
<protein>
    <recommendedName>
        <fullName evidence="1">RNase H type-1 domain-containing protein</fullName>
    </recommendedName>
</protein>
<organism evidence="2 3">
    <name type="scientific">Malus domestica</name>
    <name type="common">Apple</name>
    <name type="synonym">Pyrus malus</name>
    <dbReference type="NCBI Taxonomy" id="3750"/>
    <lineage>
        <taxon>Eukaryota</taxon>
        <taxon>Viridiplantae</taxon>
        <taxon>Streptophyta</taxon>
        <taxon>Embryophyta</taxon>
        <taxon>Tracheophyta</taxon>
        <taxon>Spermatophyta</taxon>
        <taxon>Magnoliopsida</taxon>
        <taxon>eudicotyledons</taxon>
        <taxon>Gunneridae</taxon>
        <taxon>Pentapetalae</taxon>
        <taxon>rosids</taxon>
        <taxon>fabids</taxon>
        <taxon>Rosales</taxon>
        <taxon>Rosaceae</taxon>
        <taxon>Amygdaloideae</taxon>
        <taxon>Maleae</taxon>
        <taxon>Malus</taxon>
    </lineage>
</organism>
<dbReference type="CDD" id="cd06222">
    <property type="entry name" value="RNase_H_like"/>
    <property type="match status" value="1"/>
</dbReference>
<evidence type="ECO:0000259" key="1">
    <source>
        <dbReference type="Pfam" id="PF13456"/>
    </source>
</evidence>
<dbReference type="InterPro" id="IPR036397">
    <property type="entry name" value="RNaseH_sf"/>
</dbReference>
<dbReference type="Pfam" id="PF13456">
    <property type="entry name" value="RVT_3"/>
    <property type="match status" value="1"/>
</dbReference>
<dbReference type="EMBL" id="RDQH01000334">
    <property type="protein sequence ID" value="RXH92611.1"/>
    <property type="molecule type" value="Genomic_DNA"/>
</dbReference>
<dbReference type="AlphaFoldDB" id="A0A498JGT3"/>
<dbReference type="InterPro" id="IPR002156">
    <property type="entry name" value="RNaseH_domain"/>
</dbReference>
<reference evidence="2 3" key="1">
    <citation type="submission" date="2018-10" db="EMBL/GenBank/DDBJ databases">
        <title>A high-quality apple genome assembly.</title>
        <authorList>
            <person name="Hu J."/>
        </authorList>
    </citation>
    <scope>NUCLEOTIDE SEQUENCE [LARGE SCALE GENOMIC DNA]</scope>
    <source>
        <strain evidence="3">cv. HFTH1</strain>
        <tissue evidence="2">Young leaf</tissue>
    </source>
</reference>
<accession>A0A498JGT3</accession>